<sequence length="160" mass="17299">MEIVGWIVAIICFIIAFLGLVYPIIPSALFMVGGFLLYGVIVSFENLTWLFWLIQILFLILLFVADTLSNLVGVKKFGGSKAGMWGSTIGLLAGPFVIPVAGIILGPFLGAVLAEMIVNRTEFKLAIKIGIGSLVGFLTSIVTKGFLMIVMILVMILFVK</sequence>
<evidence type="ECO:0000313" key="3">
    <source>
        <dbReference type="Proteomes" id="UP000185746"/>
    </source>
</evidence>
<feature type="transmembrane region" description="Helical" evidence="1">
    <location>
        <begin position="134"/>
        <end position="159"/>
    </location>
</feature>
<dbReference type="AlphaFoldDB" id="A0A1D8JGM1"/>
<keyword evidence="1" id="KW-0472">Membrane</keyword>
<evidence type="ECO:0008006" key="4">
    <source>
        <dbReference type="Google" id="ProtNLM"/>
    </source>
</evidence>
<feature type="transmembrane region" description="Helical" evidence="1">
    <location>
        <begin position="89"/>
        <end position="113"/>
    </location>
</feature>
<evidence type="ECO:0000256" key="1">
    <source>
        <dbReference type="SAM" id="Phobius"/>
    </source>
</evidence>
<protein>
    <recommendedName>
        <fullName evidence="4">DUF456 domain-containing protein</fullName>
    </recommendedName>
</protein>
<reference evidence="2 3" key="1">
    <citation type="submission" date="2016-09" db="EMBL/GenBank/DDBJ databases">
        <title>Complete genome sequence of the Lysinibacillus sphaericus LMG 22257, a specie of Bacillus with ureolytic activity that can effectively biodeposit calcium carbonate.</title>
        <authorList>
            <person name="Yan W."/>
        </authorList>
    </citation>
    <scope>NUCLEOTIDE SEQUENCE [LARGE SCALE GENOMIC DNA]</scope>
    <source>
        <strain evidence="2 3">LMG 22257</strain>
    </source>
</reference>
<proteinExistence type="predicted"/>
<dbReference type="PANTHER" id="PTHR39165:SF1">
    <property type="entry name" value="DUF456 DOMAIN-CONTAINING PROTEIN"/>
    <property type="match status" value="1"/>
</dbReference>
<organism evidence="2 3">
    <name type="scientific">Sporosarcina ureilytica</name>
    <dbReference type="NCBI Taxonomy" id="298596"/>
    <lineage>
        <taxon>Bacteria</taxon>
        <taxon>Bacillati</taxon>
        <taxon>Bacillota</taxon>
        <taxon>Bacilli</taxon>
        <taxon>Bacillales</taxon>
        <taxon>Caryophanaceae</taxon>
        <taxon>Sporosarcina</taxon>
    </lineage>
</organism>
<name>A0A1D8JGM1_9BACL</name>
<gene>
    <name evidence="2" type="ORF">BI350_10155</name>
</gene>
<keyword evidence="1" id="KW-1133">Transmembrane helix</keyword>
<dbReference type="PANTHER" id="PTHR39165">
    <property type="entry name" value="IG HYPOTHETICAL 17883"/>
    <property type="match status" value="1"/>
</dbReference>
<evidence type="ECO:0000313" key="2">
    <source>
        <dbReference type="EMBL" id="AOV07860.1"/>
    </source>
</evidence>
<keyword evidence="3" id="KW-1185">Reference proteome</keyword>
<dbReference type="KEGG" id="surl:BI350_10155"/>
<feature type="transmembrane region" description="Helical" evidence="1">
    <location>
        <begin position="6"/>
        <end position="37"/>
    </location>
</feature>
<accession>A0A1D8JGM1</accession>
<dbReference type="Pfam" id="PF04306">
    <property type="entry name" value="DUF456"/>
    <property type="match status" value="1"/>
</dbReference>
<dbReference type="RefSeq" id="WP_075528006.1">
    <property type="nucleotide sequence ID" value="NZ_CP017560.1"/>
</dbReference>
<dbReference type="EMBL" id="CP017560">
    <property type="protein sequence ID" value="AOV07860.1"/>
    <property type="molecule type" value="Genomic_DNA"/>
</dbReference>
<dbReference type="InterPro" id="IPR007403">
    <property type="entry name" value="DUF456"/>
</dbReference>
<feature type="transmembrane region" description="Helical" evidence="1">
    <location>
        <begin position="49"/>
        <end position="69"/>
    </location>
</feature>
<keyword evidence="1" id="KW-0812">Transmembrane</keyword>
<dbReference type="Proteomes" id="UP000185746">
    <property type="component" value="Chromosome"/>
</dbReference>